<dbReference type="EMBL" id="LAZR01000846">
    <property type="protein sequence ID" value="KKN56360.1"/>
    <property type="molecule type" value="Genomic_DNA"/>
</dbReference>
<feature type="compositionally biased region" description="Polar residues" evidence="1">
    <location>
        <begin position="321"/>
        <end position="339"/>
    </location>
</feature>
<protein>
    <submittedName>
        <fullName evidence="2">Uncharacterized protein</fullName>
    </submittedName>
</protein>
<gene>
    <name evidence="2" type="ORF">LCGC14_0572710</name>
</gene>
<evidence type="ECO:0000313" key="2">
    <source>
        <dbReference type="EMBL" id="KKN56360.1"/>
    </source>
</evidence>
<feature type="region of interest" description="Disordered" evidence="1">
    <location>
        <begin position="294"/>
        <end position="339"/>
    </location>
</feature>
<reference evidence="2" key="1">
    <citation type="journal article" date="2015" name="Nature">
        <title>Complex archaea that bridge the gap between prokaryotes and eukaryotes.</title>
        <authorList>
            <person name="Spang A."/>
            <person name="Saw J.H."/>
            <person name="Jorgensen S.L."/>
            <person name="Zaremba-Niedzwiedzka K."/>
            <person name="Martijn J."/>
            <person name="Lind A.E."/>
            <person name="van Eijk R."/>
            <person name="Schleper C."/>
            <person name="Guy L."/>
            <person name="Ettema T.J."/>
        </authorList>
    </citation>
    <scope>NUCLEOTIDE SEQUENCE</scope>
</reference>
<evidence type="ECO:0000256" key="1">
    <source>
        <dbReference type="SAM" id="MobiDB-lite"/>
    </source>
</evidence>
<organism evidence="2">
    <name type="scientific">marine sediment metagenome</name>
    <dbReference type="NCBI Taxonomy" id="412755"/>
    <lineage>
        <taxon>unclassified sequences</taxon>
        <taxon>metagenomes</taxon>
        <taxon>ecological metagenomes</taxon>
    </lineage>
</organism>
<accession>A0A0F9RIR6</accession>
<comment type="caution">
    <text evidence="2">The sequence shown here is derived from an EMBL/GenBank/DDBJ whole genome shotgun (WGS) entry which is preliminary data.</text>
</comment>
<proteinExistence type="predicted"/>
<sequence length="339" mass="35869">MAFKIVNGKLVRTTDFGTAAQKKAGRKITGTLGVISGPKTKQAAARKISEVFSPSEPSPRPSSEIRFGPEARKLLESGELSAPTGTLGLGQPASLRSPLLRPLEAPRAQPRSIGEALAVQEPGSLRFMAGGSLAAEERSRAPSPIQLGRGGFGEAVPQAQARLQPPPNIIQGTGPSPIQLGNPSQTLGDISPLFPEGTVVGRAGGTTAAQLPDGTIVDLTRVETYGQLAAESLFRWMDTGNPDMRPTNIREEWAMSFRHLWEDNYENVSDFLESMGYRQVPGTNNWIRENPMDLTSPGSGGGSGGSRVIQGSRGGTFQPAARSNRSSFGLTQWGITPGA</sequence>
<name>A0A0F9RIR6_9ZZZZ</name>
<dbReference type="AlphaFoldDB" id="A0A0F9RIR6"/>